<name>X0SWG7_9ZZZZ</name>
<dbReference type="EMBL" id="BARS01001098">
    <property type="protein sequence ID" value="GAF85528.1"/>
    <property type="molecule type" value="Genomic_DNA"/>
</dbReference>
<evidence type="ECO:0000313" key="1">
    <source>
        <dbReference type="EMBL" id="GAF85528.1"/>
    </source>
</evidence>
<comment type="caution">
    <text evidence="1">The sequence shown here is derived from an EMBL/GenBank/DDBJ whole genome shotgun (WGS) entry which is preliminary data.</text>
</comment>
<dbReference type="AlphaFoldDB" id="X0SWG7"/>
<organism evidence="1">
    <name type="scientific">marine sediment metagenome</name>
    <dbReference type="NCBI Taxonomy" id="412755"/>
    <lineage>
        <taxon>unclassified sequences</taxon>
        <taxon>metagenomes</taxon>
        <taxon>ecological metagenomes</taxon>
    </lineage>
</organism>
<proteinExistence type="predicted"/>
<sequence>MPEVETRTAQRAEEIALKKYGRDFNELPPHEQMAVWLEAEHEEVSQ</sequence>
<accession>X0SWG7</accession>
<reference evidence="1" key="1">
    <citation type="journal article" date="2014" name="Front. Microbiol.">
        <title>High frequency of phylogenetically diverse reductive dehalogenase-homologous genes in deep subseafloor sedimentary metagenomes.</title>
        <authorList>
            <person name="Kawai M."/>
            <person name="Futagami T."/>
            <person name="Toyoda A."/>
            <person name="Takaki Y."/>
            <person name="Nishi S."/>
            <person name="Hori S."/>
            <person name="Arai W."/>
            <person name="Tsubouchi T."/>
            <person name="Morono Y."/>
            <person name="Uchiyama I."/>
            <person name="Ito T."/>
            <person name="Fujiyama A."/>
            <person name="Inagaki F."/>
            <person name="Takami H."/>
        </authorList>
    </citation>
    <scope>NUCLEOTIDE SEQUENCE</scope>
    <source>
        <strain evidence="1">Expedition CK06-06</strain>
    </source>
</reference>
<gene>
    <name evidence="1" type="ORF">S01H1_02309</name>
</gene>
<protein>
    <submittedName>
        <fullName evidence="1">Uncharacterized protein</fullName>
    </submittedName>
</protein>